<dbReference type="OrthoDB" id="5645237at2"/>
<dbReference type="RefSeq" id="WP_006870403.1">
    <property type="nucleotide sequence ID" value="NZ_JH413813.1"/>
</dbReference>
<dbReference type="SUPFAM" id="SSF48317">
    <property type="entry name" value="Acid phosphatase/Vanadium-dependent haloperoxidase"/>
    <property type="match status" value="1"/>
</dbReference>
<accession>G9EMK5</accession>
<dbReference type="AlphaFoldDB" id="G9EMK5"/>
<dbReference type="InterPro" id="IPR000326">
    <property type="entry name" value="PAP2/HPO"/>
</dbReference>
<sequence>MTQFEKIFHFMKKPWVIILYAILVVISYIFIDRALATYFHQLDLRTNIHLLSFLTTFGKWIAYMVLFFVAALYFRFINVNSVYEARSWYLLGCVIIVNLVCLVVKVTLSRARPDLFFTYNEFGFYWFKLKGAYWSFPSGHTVTIISVASGLGVVFPRYFYALLTLALLVAASRVLLYYHYLSDVMAGFYLSLMVVGMFTQYLKETKWFTKKCALTS</sequence>
<feature type="transmembrane region" description="Helical" evidence="4">
    <location>
        <begin position="184"/>
        <end position="202"/>
    </location>
</feature>
<gene>
    <name evidence="6" type="ORF">LDG_6473</name>
</gene>
<evidence type="ECO:0000313" key="7">
    <source>
        <dbReference type="Proteomes" id="UP000002770"/>
    </source>
</evidence>
<protein>
    <recommendedName>
        <fullName evidence="1">undecaprenyl-diphosphate phosphatase</fullName>
        <ecNumber evidence="1">3.6.1.27</ecNumber>
    </recommendedName>
    <alternativeName>
        <fullName evidence="2">Undecaprenyl pyrophosphate phosphatase</fullName>
    </alternativeName>
</protein>
<feature type="transmembrane region" description="Helical" evidence="4">
    <location>
        <begin position="14"/>
        <end position="31"/>
    </location>
</feature>
<feature type="transmembrane region" description="Helical" evidence="4">
    <location>
        <begin position="88"/>
        <end position="111"/>
    </location>
</feature>
<keyword evidence="4" id="KW-1133">Transmembrane helix</keyword>
<proteinExistence type="predicted"/>
<dbReference type="InParanoid" id="G9EMK5"/>
<feature type="transmembrane region" description="Helical" evidence="4">
    <location>
        <begin position="51"/>
        <end position="76"/>
    </location>
</feature>
<dbReference type="Gene3D" id="1.20.144.10">
    <property type="entry name" value="Phosphatidic acid phosphatase type 2/haloperoxidase"/>
    <property type="match status" value="1"/>
</dbReference>
<dbReference type="HOGENOM" id="CLU_072573_6_2_6"/>
<evidence type="ECO:0000256" key="2">
    <source>
        <dbReference type="ARBA" id="ARBA00032707"/>
    </source>
</evidence>
<dbReference type="PANTHER" id="PTHR14969">
    <property type="entry name" value="SPHINGOSINE-1-PHOSPHATE PHOSPHOHYDROLASE"/>
    <property type="match status" value="1"/>
</dbReference>
<dbReference type="EMBL" id="JH413813">
    <property type="protein sequence ID" value="EHL31541.1"/>
    <property type="molecule type" value="Genomic_DNA"/>
</dbReference>
<evidence type="ECO:0000256" key="3">
    <source>
        <dbReference type="ARBA" id="ARBA00047594"/>
    </source>
</evidence>
<comment type="catalytic activity">
    <reaction evidence="3">
        <text>di-trans,octa-cis-undecaprenyl diphosphate + H2O = di-trans,octa-cis-undecaprenyl phosphate + phosphate + H(+)</text>
        <dbReference type="Rhea" id="RHEA:28094"/>
        <dbReference type="ChEBI" id="CHEBI:15377"/>
        <dbReference type="ChEBI" id="CHEBI:15378"/>
        <dbReference type="ChEBI" id="CHEBI:43474"/>
        <dbReference type="ChEBI" id="CHEBI:58405"/>
        <dbReference type="ChEBI" id="CHEBI:60392"/>
        <dbReference type="EC" id="3.6.1.27"/>
    </reaction>
</comment>
<evidence type="ECO:0000256" key="4">
    <source>
        <dbReference type="SAM" id="Phobius"/>
    </source>
</evidence>
<dbReference type="SMART" id="SM00014">
    <property type="entry name" value="acidPPc"/>
    <property type="match status" value="1"/>
</dbReference>
<evidence type="ECO:0000256" key="1">
    <source>
        <dbReference type="ARBA" id="ARBA00012374"/>
    </source>
</evidence>
<keyword evidence="7" id="KW-1185">Reference proteome</keyword>
<keyword evidence="4" id="KW-0472">Membrane</keyword>
<dbReference type="EC" id="3.6.1.27" evidence="1"/>
<dbReference type="Proteomes" id="UP000002770">
    <property type="component" value="Unassembled WGS sequence"/>
</dbReference>
<feature type="domain" description="Phosphatidic acid phosphatase type 2/haloperoxidase" evidence="5">
    <location>
        <begin position="90"/>
        <end position="199"/>
    </location>
</feature>
<dbReference type="eggNOG" id="COG0671">
    <property type="taxonomic scope" value="Bacteria"/>
</dbReference>
<feature type="transmembrane region" description="Helical" evidence="4">
    <location>
        <begin position="158"/>
        <end position="178"/>
    </location>
</feature>
<dbReference type="GO" id="GO:0050380">
    <property type="term" value="F:undecaprenyl-diphosphatase activity"/>
    <property type="evidence" value="ECO:0007669"/>
    <property type="project" value="UniProtKB-EC"/>
</dbReference>
<evidence type="ECO:0000313" key="6">
    <source>
        <dbReference type="EMBL" id="EHL31541.1"/>
    </source>
</evidence>
<dbReference type="Pfam" id="PF01569">
    <property type="entry name" value="PAP2"/>
    <property type="match status" value="1"/>
</dbReference>
<dbReference type="PANTHER" id="PTHR14969:SF13">
    <property type="entry name" value="AT30094P"/>
    <property type="match status" value="1"/>
</dbReference>
<dbReference type="InterPro" id="IPR036938">
    <property type="entry name" value="PAP2/HPO_sf"/>
</dbReference>
<feature type="transmembrane region" description="Helical" evidence="4">
    <location>
        <begin position="131"/>
        <end position="151"/>
    </location>
</feature>
<evidence type="ECO:0000259" key="5">
    <source>
        <dbReference type="SMART" id="SM00014"/>
    </source>
</evidence>
<name>G9EMK5_9GAMM</name>
<organism evidence="6 7">
    <name type="scientific">Legionella drancourtii LLAP12</name>
    <dbReference type="NCBI Taxonomy" id="658187"/>
    <lineage>
        <taxon>Bacteria</taxon>
        <taxon>Pseudomonadati</taxon>
        <taxon>Pseudomonadota</taxon>
        <taxon>Gammaproteobacteria</taxon>
        <taxon>Legionellales</taxon>
        <taxon>Legionellaceae</taxon>
        <taxon>Legionella</taxon>
    </lineage>
</organism>
<dbReference type="STRING" id="658187.LDG_6473"/>
<keyword evidence="4" id="KW-0812">Transmembrane</keyword>
<reference evidence="6 7" key="1">
    <citation type="journal article" date="2011" name="BMC Genomics">
        <title>Insight into cross-talk between intra-amoebal pathogens.</title>
        <authorList>
            <person name="Gimenez G."/>
            <person name="Bertelli C."/>
            <person name="Moliner C."/>
            <person name="Robert C."/>
            <person name="Raoult D."/>
            <person name="Fournier P.E."/>
            <person name="Greub G."/>
        </authorList>
    </citation>
    <scope>NUCLEOTIDE SEQUENCE [LARGE SCALE GENOMIC DNA]</scope>
    <source>
        <strain evidence="6 7">LLAP12</strain>
    </source>
</reference>